<organism evidence="2 3">
    <name type="scientific">Rhodococcus spelaei</name>
    <dbReference type="NCBI Taxonomy" id="2546320"/>
    <lineage>
        <taxon>Bacteria</taxon>
        <taxon>Bacillati</taxon>
        <taxon>Actinomycetota</taxon>
        <taxon>Actinomycetes</taxon>
        <taxon>Mycobacteriales</taxon>
        <taxon>Nocardiaceae</taxon>
        <taxon>Rhodococcus</taxon>
    </lineage>
</organism>
<dbReference type="Gene3D" id="1.10.510.10">
    <property type="entry name" value="Transferase(Phosphotransferase) domain 1"/>
    <property type="match status" value="1"/>
</dbReference>
<evidence type="ECO:0000313" key="3">
    <source>
        <dbReference type="Proteomes" id="UP000316256"/>
    </source>
</evidence>
<keyword evidence="1" id="KW-0472">Membrane</keyword>
<name>A0A541BP96_9NOCA</name>
<evidence type="ECO:0000256" key="1">
    <source>
        <dbReference type="SAM" id="Phobius"/>
    </source>
</evidence>
<feature type="transmembrane region" description="Helical" evidence="1">
    <location>
        <begin position="233"/>
        <end position="252"/>
    </location>
</feature>
<accession>A0A541BP96</accession>
<gene>
    <name evidence="2" type="ORF">FK531_05755</name>
</gene>
<dbReference type="Gene3D" id="3.30.200.20">
    <property type="entry name" value="Phosphorylase Kinase, domain 1"/>
    <property type="match status" value="1"/>
</dbReference>
<dbReference type="AlphaFoldDB" id="A0A541BP96"/>
<proteinExistence type="predicted"/>
<keyword evidence="1" id="KW-1133">Transmembrane helix</keyword>
<comment type="caution">
    <text evidence="2">The sequence shown here is derived from an EMBL/GenBank/DDBJ whole genome shotgun (WGS) entry which is preliminary data.</text>
</comment>
<dbReference type="EMBL" id="VIGH01000002">
    <property type="protein sequence ID" value="TQF74151.1"/>
    <property type="molecule type" value="Genomic_DNA"/>
</dbReference>
<reference evidence="2 3" key="1">
    <citation type="submission" date="2019-06" db="EMBL/GenBank/DDBJ databases">
        <title>Rhodococcus spaelei sp. nov., isolated from a cave.</title>
        <authorList>
            <person name="Lee S.D."/>
        </authorList>
    </citation>
    <scope>NUCLEOTIDE SEQUENCE [LARGE SCALE GENOMIC DNA]</scope>
    <source>
        <strain evidence="2 3">C9-5</strain>
    </source>
</reference>
<keyword evidence="3" id="KW-1185">Reference proteome</keyword>
<protein>
    <recommendedName>
        <fullName evidence="4">Serine/threonine protein kinase</fullName>
    </recommendedName>
</protein>
<evidence type="ECO:0000313" key="2">
    <source>
        <dbReference type="EMBL" id="TQF74151.1"/>
    </source>
</evidence>
<dbReference type="OrthoDB" id="4466798at2"/>
<dbReference type="RefSeq" id="WP_142096109.1">
    <property type="nucleotide sequence ID" value="NZ_VIGH01000002.1"/>
</dbReference>
<sequence length="257" mass="26249">MPGALFAAGRYRLLERCDATSDTGFWHAHDLATGQDVALTVVDFAGRGPDAAAAVADCFAGTVWLGRVRSAALAPILDMVVVESAAVVVSEWLPSRTLAEVAAGGPSAAGAAAALLPLARGVQGAHRRPERVVSLDNPNRIRVGMDGTAYLAFPGLHPSATRQEDVRVLGAAYDELTAGTGCSGASSADLVVRTLEYIVAQAEVAAARAEALDAEAVSAAGPDQGGSEVNVRLFVAISVVALVFLGALGWFVGTSLV</sequence>
<evidence type="ECO:0008006" key="4">
    <source>
        <dbReference type="Google" id="ProtNLM"/>
    </source>
</evidence>
<dbReference type="Proteomes" id="UP000316256">
    <property type="component" value="Unassembled WGS sequence"/>
</dbReference>
<keyword evidence="1" id="KW-0812">Transmembrane</keyword>